<dbReference type="PANTHER" id="PTHR31140:SF74">
    <property type="entry name" value="B3 DOMAIN-CONTAINING TRANSCRIPTION FACTOR LEC2"/>
    <property type="match status" value="1"/>
</dbReference>
<proteinExistence type="predicted"/>
<evidence type="ECO:0000313" key="8">
    <source>
        <dbReference type="EMBL" id="KAK4787065.1"/>
    </source>
</evidence>
<reference evidence="8 9" key="1">
    <citation type="journal article" date="2023" name="Hortic Res">
        <title>Pangenome of water caltrop reveals structural variations and asymmetric subgenome divergence after allopolyploidization.</title>
        <authorList>
            <person name="Zhang X."/>
            <person name="Chen Y."/>
            <person name="Wang L."/>
            <person name="Yuan Y."/>
            <person name="Fang M."/>
            <person name="Shi L."/>
            <person name="Lu R."/>
            <person name="Comes H.P."/>
            <person name="Ma Y."/>
            <person name="Chen Y."/>
            <person name="Huang G."/>
            <person name="Zhou Y."/>
            <person name="Zheng Z."/>
            <person name="Qiu Y."/>
        </authorList>
    </citation>
    <scope>NUCLEOTIDE SEQUENCE [LARGE SCALE GENOMIC DNA]</scope>
    <source>
        <strain evidence="8">F231</strain>
    </source>
</reference>
<feature type="domain" description="TF-B3" evidence="7">
    <location>
        <begin position="221"/>
        <end position="322"/>
    </location>
</feature>
<keyword evidence="4" id="KW-0804">Transcription</keyword>
<evidence type="ECO:0000256" key="6">
    <source>
        <dbReference type="SAM" id="MobiDB-lite"/>
    </source>
</evidence>
<dbReference type="GO" id="GO:0003677">
    <property type="term" value="F:DNA binding"/>
    <property type="evidence" value="ECO:0007669"/>
    <property type="project" value="UniProtKB-KW"/>
</dbReference>
<evidence type="ECO:0000256" key="4">
    <source>
        <dbReference type="ARBA" id="ARBA00023163"/>
    </source>
</evidence>
<comment type="caution">
    <text evidence="8">The sequence shown here is derived from an EMBL/GenBank/DDBJ whole genome shotgun (WGS) entry which is preliminary data.</text>
</comment>
<dbReference type="SMART" id="SM01019">
    <property type="entry name" value="B3"/>
    <property type="match status" value="1"/>
</dbReference>
<protein>
    <recommendedName>
        <fullName evidence="7">TF-B3 domain-containing protein</fullName>
    </recommendedName>
</protein>
<keyword evidence="2" id="KW-0805">Transcription regulation</keyword>
<gene>
    <name evidence="8" type="ORF">SAY86_010898</name>
</gene>
<dbReference type="CDD" id="cd10017">
    <property type="entry name" value="B3_DNA"/>
    <property type="match status" value="1"/>
</dbReference>
<dbReference type="PANTHER" id="PTHR31140">
    <property type="entry name" value="B3 DOMAIN-CONTAINING TRANSCRIPTION FACTOR ABI3"/>
    <property type="match status" value="1"/>
</dbReference>
<feature type="region of interest" description="Disordered" evidence="6">
    <location>
        <begin position="1"/>
        <end position="36"/>
    </location>
</feature>
<dbReference type="Gene3D" id="2.40.330.10">
    <property type="entry name" value="DNA-binding pseudobarrel domain"/>
    <property type="match status" value="1"/>
</dbReference>
<keyword evidence="3" id="KW-0238">DNA-binding</keyword>
<dbReference type="PROSITE" id="PS50863">
    <property type="entry name" value="B3"/>
    <property type="match status" value="1"/>
</dbReference>
<feature type="compositionally biased region" description="Polar residues" evidence="6">
    <location>
        <begin position="160"/>
        <end position="172"/>
    </location>
</feature>
<dbReference type="Proteomes" id="UP001346149">
    <property type="component" value="Unassembled WGS sequence"/>
</dbReference>
<dbReference type="Pfam" id="PF02362">
    <property type="entry name" value="B3"/>
    <property type="match status" value="1"/>
</dbReference>
<dbReference type="SUPFAM" id="SSF101936">
    <property type="entry name" value="DNA-binding pseudobarrel domain"/>
    <property type="match status" value="1"/>
</dbReference>
<comment type="subcellular location">
    <subcellularLocation>
        <location evidence="1">Nucleus</location>
    </subcellularLocation>
</comment>
<sequence length="401" mass="46229">MEKHYPSFPSNTNNEPYPNSSLPQPQPQPPPDEQYQHYYYHHRHPPILPNPSSSSPISYFHYAEQRPPNIIYPYLPYPPQDFMVGPPFNQSFDQPFWVGQDVQNLMPYSTQMVQSFSDHTNNNIGCNVVMAGMEIRAAPTASDAWTTKIARNKRKMARQRSLNLNTGSNSGDHSAPSPRSYYEDPGVIVSMHETNEISIPDKPKDPIEFITADNKKLKLILKKELKNSDVGSLGRIVVPKREAEEHLPCLVEKEGIQVVIRDIYSERGWNVKYKYWSNNKSRMYVLENTGEFVRENGLQIGDTIILYKDESHHMYFSINKAKKQHQIQEKPHQNLNYPNNLPSTSTTNEEDVTLAILIDQFNDKEDEDVTLHLMDYSSPSDSTPHQSFNCFGEKYDNNKSY</sequence>
<dbReference type="InterPro" id="IPR015300">
    <property type="entry name" value="DNA-bd_pseudobarrel_sf"/>
</dbReference>
<accession>A0AAN7LKC1</accession>
<dbReference type="GO" id="GO:0005634">
    <property type="term" value="C:nucleus"/>
    <property type="evidence" value="ECO:0007669"/>
    <property type="project" value="UniProtKB-SubCell"/>
</dbReference>
<feature type="region of interest" description="Disordered" evidence="6">
    <location>
        <begin position="377"/>
        <end position="401"/>
    </location>
</feature>
<evidence type="ECO:0000259" key="7">
    <source>
        <dbReference type="PROSITE" id="PS50863"/>
    </source>
</evidence>
<name>A0AAN7LKC1_TRANT</name>
<dbReference type="InterPro" id="IPR003340">
    <property type="entry name" value="B3_DNA-bd"/>
</dbReference>
<dbReference type="GO" id="GO:0003700">
    <property type="term" value="F:DNA-binding transcription factor activity"/>
    <property type="evidence" value="ECO:0007669"/>
    <property type="project" value="InterPro"/>
</dbReference>
<evidence type="ECO:0000256" key="5">
    <source>
        <dbReference type="ARBA" id="ARBA00023242"/>
    </source>
</evidence>
<evidence type="ECO:0000256" key="2">
    <source>
        <dbReference type="ARBA" id="ARBA00023015"/>
    </source>
</evidence>
<dbReference type="AlphaFoldDB" id="A0AAN7LKC1"/>
<keyword evidence="5" id="KW-0539">Nucleus</keyword>
<dbReference type="EMBL" id="JAXQNO010000012">
    <property type="protein sequence ID" value="KAK4787065.1"/>
    <property type="molecule type" value="Genomic_DNA"/>
</dbReference>
<evidence type="ECO:0000256" key="3">
    <source>
        <dbReference type="ARBA" id="ARBA00023125"/>
    </source>
</evidence>
<organism evidence="8 9">
    <name type="scientific">Trapa natans</name>
    <name type="common">Water chestnut</name>
    <dbReference type="NCBI Taxonomy" id="22666"/>
    <lineage>
        <taxon>Eukaryota</taxon>
        <taxon>Viridiplantae</taxon>
        <taxon>Streptophyta</taxon>
        <taxon>Embryophyta</taxon>
        <taxon>Tracheophyta</taxon>
        <taxon>Spermatophyta</taxon>
        <taxon>Magnoliopsida</taxon>
        <taxon>eudicotyledons</taxon>
        <taxon>Gunneridae</taxon>
        <taxon>Pentapetalae</taxon>
        <taxon>rosids</taxon>
        <taxon>malvids</taxon>
        <taxon>Myrtales</taxon>
        <taxon>Lythraceae</taxon>
        <taxon>Trapa</taxon>
    </lineage>
</organism>
<evidence type="ECO:0000256" key="1">
    <source>
        <dbReference type="ARBA" id="ARBA00004123"/>
    </source>
</evidence>
<evidence type="ECO:0000313" key="9">
    <source>
        <dbReference type="Proteomes" id="UP001346149"/>
    </source>
</evidence>
<feature type="compositionally biased region" description="Polar residues" evidence="6">
    <location>
        <begin position="377"/>
        <end position="389"/>
    </location>
</feature>
<keyword evidence="9" id="KW-1185">Reference proteome</keyword>
<dbReference type="InterPro" id="IPR044800">
    <property type="entry name" value="LEC2-like"/>
</dbReference>
<feature type="region of interest" description="Disordered" evidence="6">
    <location>
        <begin position="156"/>
        <end position="182"/>
    </location>
</feature>